<accession>A0A8H2PJ28</accession>
<protein>
    <submittedName>
        <fullName evidence="2">Uncharacterized protein</fullName>
    </submittedName>
</protein>
<dbReference type="RefSeq" id="WP_053855297.1">
    <property type="nucleotide sequence ID" value="NZ_ANBS01000024.1"/>
</dbReference>
<dbReference type="AlphaFoldDB" id="A0A8H2PJ28"/>
<dbReference type="GeneID" id="76728442"/>
<dbReference type="Proteomes" id="UP000309231">
    <property type="component" value="Chromosome"/>
</dbReference>
<dbReference type="EMBL" id="CP062008">
    <property type="protein sequence ID" value="QPG68857.1"/>
    <property type="molecule type" value="Genomic_DNA"/>
</dbReference>
<evidence type="ECO:0000313" key="3">
    <source>
        <dbReference type="Proteomes" id="UP000309231"/>
    </source>
</evidence>
<proteinExistence type="predicted"/>
<sequence>MFEHWRSELLGYRTLIPVDRPVMVNTARAFPPAGFRRDELPLWVKAGGLHLEPWMRGRQTAWLRRADGGWLAVVTIQAGSGNNKSRIAMQLWLLPEDITAEVDI</sequence>
<dbReference type="KEGG" id="mmuc:C1S78_026145"/>
<keyword evidence="3" id="KW-1185">Reference proteome</keyword>
<reference evidence="1 3" key="2">
    <citation type="journal article" date="2019" name="BMC Evol. Biol.">
        <title>Comparative genomics of Mycobacterium mucogenicum and Mycobacterium neoaurum clade members emphasizing tRNA and non-coding RNA.</title>
        <authorList>
            <person name="Behra P.R.K."/>
            <person name="Pettersson B.M.F."/>
            <person name="Das S."/>
            <person name="Dasgupta S."/>
            <person name="Kirsebom L.A."/>
        </authorList>
    </citation>
    <scope>NUCLEOTIDE SEQUENCE [LARGE SCALE GENOMIC DNA]</scope>
    <source>
        <strain evidence="1 3">DSM 44124</strain>
    </source>
</reference>
<name>A0A8H2PJ28_MYCMU</name>
<evidence type="ECO:0000313" key="2">
    <source>
        <dbReference type="EMBL" id="TLH55383.1"/>
    </source>
</evidence>
<dbReference type="EMBL" id="POTL01000001">
    <property type="protein sequence ID" value="TLH55383.1"/>
    <property type="molecule type" value="Genomic_DNA"/>
</dbReference>
<organism evidence="2">
    <name type="scientific">Mycolicibacterium mucogenicum DSM 44124</name>
    <dbReference type="NCBI Taxonomy" id="1226753"/>
    <lineage>
        <taxon>Bacteria</taxon>
        <taxon>Bacillati</taxon>
        <taxon>Actinomycetota</taxon>
        <taxon>Actinomycetes</taxon>
        <taxon>Mycobacteriales</taxon>
        <taxon>Mycobacteriaceae</taxon>
        <taxon>Mycolicibacterium</taxon>
    </lineage>
</organism>
<reference evidence="1 3" key="3">
    <citation type="journal article" date="2019" name="Sci. Rep.">
        <title>Insight into the biology of Mycobacterium mucogenicum and Mycobacterium neoaurum clade members.</title>
        <authorList>
            <person name="Behra P.R.K."/>
            <person name="Pettersson B.M.F."/>
            <person name="Ramesh M."/>
            <person name="Dasgupta S."/>
            <person name="Kirsebom L.A."/>
        </authorList>
    </citation>
    <scope>NUCLEOTIDE SEQUENCE [LARGE SCALE GENOMIC DNA]</scope>
    <source>
        <strain evidence="1 3">DSM 44124</strain>
    </source>
</reference>
<gene>
    <name evidence="1" type="ORF">C1S78_026145</name>
    <name evidence="2" type="ORF">C1S78_26110</name>
</gene>
<evidence type="ECO:0000313" key="1">
    <source>
        <dbReference type="EMBL" id="QPG68857.1"/>
    </source>
</evidence>
<reference evidence="2" key="1">
    <citation type="submission" date="2018-01" db="EMBL/GenBank/DDBJ databases">
        <title>Comparative genomics of Mycobacterium mucogenicum and Mycobacterium neoaurum clade members emphasizing tRNA and non-coding RNA.</title>
        <authorList>
            <person name="Behra P.R.K."/>
            <person name="Pettersson B.M.F."/>
            <person name="Das S."/>
            <person name="Dasgupta S."/>
            <person name="Kirsebom L.A."/>
        </authorList>
    </citation>
    <scope>NUCLEOTIDE SEQUENCE</scope>
    <source>
        <strain evidence="2">DSM 44124</strain>
    </source>
</reference>